<dbReference type="GO" id="GO:0003723">
    <property type="term" value="F:RNA binding"/>
    <property type="evidence" value="ECO:0007669"/>
    <property type="project" value="InterPro"/>
</dbReference>
<dbReference type="EMBL" id="KE344346">
    <property type="protein sequence ID" value="EXB57378.1"/>
    <property type="molecule type" value="Genomic_DNA"/>
</dbReference>
<dbReference type="STRING" id="981085.W9RJV9"/>
<reference evidence="4" key="1">
    <citation type="submission" date="2013-01" db="EMBL/GenBank/DDBJ databases">
        <title>Draft Genome Sequence of a Mulberry Tree, Morus notabilis C.K. Schneid.</title>
        <authorList>
            <person name="He N."/>
            <person name="Zhao S."/>
        </authorList>
    </citation>
    <scope>NUCLEOTIDE SEQUENCE</scope>
</reference>
<feature type="compositionally biased region" description="Basic and acidic residues" evidence="1">
    <location>
        <begin position="378"/>
        <end position="389"/>
    </location>
</feature>
<sequence>MSPLLRFLIRSLPPHSHLHRRTFVDAAAFKCVRDRGLDHAVEREKNLLPLINTKNLIKLEPSKSLPISIIADNRASLKIPTRPIEFIRRYPSVFREFFPAGAAFQPHIKLTDEALDLDSEEQIMFQSESYKKDVADRVLKLLMLCRGNKLPLNVIENLKWDLGLPPDYERSLIPEFPDYFRIVGREETRVLELVCWIDELGTSIMEKKAMGGVSDYAKGMPIAFPMHFSKGFEMDKKLKKWVSYWQKLPYVSPYENADYLSPKSDESDKWAVAVLHELLHILVPKKTEKENVLCLGEHLGIRSRFKRASLNHPGIFYLSSKIGTYTLVLKEGYKRGLLIENHPLTSMRSKYIHLMNTVKEDSKLISVPGGSGNAKKQKNIDSESKGEMDGKEEDNEGVLYDSSDAEEAEDGALRGVAKNTTAANSRLRTRKKDAKGRVGNRERGRRSAGERSGKAGERVSPMVSTSMEMQGRGSRARLNLSKSRGREAPAKLPS</sequence>
<feature type="compositionally biased region" description="Basic and acidic residues" evidence="1">
    <location>
        <begin position="435"/>
        <end position="457"/>
    </location>
</feature>
<gene>
    <name evidence="3" type="ORF">L484_016431</name>
</gene>
<dbReference type="AlphaFoldDB" id="W9RJV9"/>
<dbReference type="InterPro" id="IPR045040">
    <property type="entry name" value="PORR_fam"/>
</dbReference>
<dbReference type="InterPro" id="IPR021099">
    <property type="entry name" value="PORR_domain"/>
</dbReference>
<dbReference type="KEGG" id="mnt:21399478"/>
<dbReference type="PANTHER" id="PTHR31476:SF16">
    <property type="entry name" value="F14O23.23 PROTEIN"/>
    <property type="match status" value="1"/>
</dbReference>
<dbReference type="eggNOG" id="ENOG502QRWU">
    <property type="taxonomic scope" value="Eukaryota"/>
</dbReference>
<evidence type="ECO:0000313" key="3">
    <source>
        <dbReference type="EMBL" id="EXB57378.1"/>
    </source>
</evidence>
<protein>
    <recommendedName>
        <fullName evidence="2">PORR domain-containing protein</fullName>
    </recommendedName>
</protein>
<evidence type="ECO:0000313" key="4">
    <source>
        <dbReference type="Proteomes" id="UP000030645"/>
    </source>
</evidence>
<organism evidence="3 4">
    <name type="scientific">Morus notabilis</name>
    <dbReference type="NCBI Taxonomy" id="981085"/>
    <lineage>
        <taxon>Eukaryota</taxon>
        <taxon>Viridiplantae</taxon>
        <taxon>Streptophyta</taxon>
        <taxon>Embryophyta</taxon>
        <taxon>Tracheophyta</taxon>
        <taxon>Spermatophyta</taxon>
        <taxon>Magnoliopsida</taxon>
        <taxon>eudicotyledons</taxon>
        <taxon>Gunneridae</taxon>
        <taxon>Pentapetalae</taxon>
        <taxon>rosids</taxon>
        <taxon>fabids</taxon>
        <taxon>Rosales</taxon>
        <taxon>Moraceae</taxon>
        <taxon>Moreae</taxon>
        <taxon>Morus</taxon>
    </lineage>
</organism>
<dbReference type="PANTHER" id="PTHR31476">
    <property type="entry name" value="PROTEIN WHAT'S THIS FACTOR 1 HOMOLOG, CHLOROPLASTIC"/>
    <property type="match status" value="1"/>
</dbReference>
<feature type="compositionally biased region" description="Basic and acidic residues" evidence="1">
    <location>
        <begin position="484"/>
        <end position="494"/>
    </location>
</feature>
<evidence type="ECO:0000259" key="2">
    <source>
        <dbReference type="Pfam" id="PF11955"/>
    </source>
</evidence>
<proteinExistence type="predicted"/>
<accession>W9RJV9</accession>
<keyword evidence="4" id="KW-1185">Reference proteome</keyword>
<dbReference type="Pfam" id="PF11955">
    <property type="entry name" value="PORR"/>
    <property type="match status" value="1"/>
</dbReference>
<feature type="region of interest" description="Disordered" evidence="1">
    <location>
        <begin position="363"/>
        <end position="494"/>
    </location>
</feature>
<dbReference type="OrthoDB" id="1892230at2759"/>
<evidence type="ECO:0000256" key="1">
    <source>
        <dbReference type="SAM" id="MobiDB-lite"/>
    </source>
</evidence>
<name>W9RJV9_9ROSA</name>
<dbReference type="Proteomes" id="UP000030645">
    <property type="component" value="Unassembled WGS sequence"/>
</dbReference>
<feature type="domain" description="PORR" evidence="2">
    <location>
        <begin position="32"/>
        <end position="359"/>
    </location>
</feature>